<proteinExistence type="predicted"/>
<dbReference type="Proteomes" id="UP000481033">
    <property type="component" value="Unassembled WGS sequence"/>
</dbReference>
<gene>
    <name evidence="2" type="ORF">DXZ20_06720</name>
</gene>
<evidence type="ECO:0000313" key="3">
    <source>
        <dbReference type="Proteomes" id="UP000481033"/>
    </source>
</evidence>
<dbReference type="RefSeq" id="WP_163659261.1">
    <property type="nucleotide sequence ID" value="NZ_QXHD01000004.1"/>
</dbReference>
<comment type="caution">
    <text evidence="2">The sequence shown here is derived from an EMBL/GenBank/DDBJ whole genome shotgun (WGS) entry which is preliminary data.</text>
</comment>
<keyword evidence="1" id="KW-1133">Transmembrane helix</keyword>
<reference evidence="2 3" key="1">
    <citation type="journal article" date="2020" name="Microb. Ecol.">
        <title>Ecogenomics of the Marine Benthic Filamentous Cyanobacterium Adonisia.</title>
        <authorList>
            <person name="Walter J.M."/>
            <person name="Coutinho F.H."/>
            <person name="Leomil L."/>
            <person name="Hargreaves P.I."/>
            <person name="Campeao M.E."/>
            <person name="Vieira V.V."/>
            <person name="Silva B.S."/>
            <person name="Fistarol G.O."/>
            <person name="Salomon P.S."/>
            <person name="Sawabe T."/>
            <person name="Mino S."/>
            <person name="Hosokawa M."/>
            <person name="Miyashita H."/>
            <person name="Maruyama F."/>
            <person name="van Verk M.C."/>
            <person name="Dutilh B.E."/>
            <person name="Thompson C.C."/>
            <person name="Thompson F.L."/>
        </authorList>
    </citation>
    <scope>NUCLEOTIDE SEQUENCE [LARGE SCALE GENOMIC DNA]</scope>
    <source>
        <strain evidence="2 3">CCMR0081</strain>
    </source>
</reference>
<evidence type="ECO:0000313" key="2">
    <source>
        <dbReference type="EMBL" id="NEZ55374.1"/>
    </source>
</evidence>
<feature type="transmembrane region" description="Helical" evidence="1">
    <location>
        <begin position="30"/>
        <end position="60"/>
    </location>
</feature>
<evidence type="ECO:0000256" key="1">
    <source>
        <dbReference type="SAM" id="Phobius"/>
    </source>
</evidence>
<dbReference type="EMBL" id="QXHD01000004">
    <property type="protein sequence ID" value="NEZ55374.1"/>
    <property type="molecule type" value="Genomic_DNA"/>
</dbReference>
<keyword evidence="3" id="KW-1185">Reference proteome</keyword>
<keyword evidence="1" id="KW-0812">Transmembrane</keyword>
<keyword evidence="1" id="KW-0472">Membrane</keyword>
<organism evidence="2 3">
    <name type="scientific">Adonisia turfae CCMR0081</name>
    <dbReference type="NCBI Taxonomy" id="2292702"/>
    <lineage>
        <taxon>Bacteria</taxon>
        <taxon>Bacillati</taxon>
        <taxon>Cyanobacteriota</taxon>
        <taxon>Adonisia</taxon>
        <taxon>Adonisia turfae</taxon>
    </lineage>
</organism>
<sequence>MPWTALIFLGLTFIFWQLLKFVSDEAIRFIASLVAVACLVVGLAIAPILLKSLILLVLLLTPPMGAQNRNFS</sequence>
<protein>
    <submittedName>
        <fullName evidence="2">Uncharacterized protein</fullName>
    </submittedName>
</protein>
<name>A0A6M0RGL8_9CYAN</name>
<dbReference type="AlphaFoldDB" id="A0A6M0RGL8"/>
<accession>A0A6M0RGL8</accession>